<organism evidence="1 2">
    <name type="scientific">Dentiscutata erythropus</name>
    <dbReference type="NCBI Taxonomy" id="1348616"/>
    <lineage>
        <taxon>Eukaryota</taxon>
        <taxon>Fungi</taxon>
        <taxon>Fungi incertae sedis</taxon>
        <taxon>Mucoromycota</taxon>
        <taxon>Glomeromycotina</taxon>
        <taxon>Glomeromycetes</taxon>
        <taxon>Diversisporales</taxon>
        <taxon>Gigasporaceae</taxon>
        <taxon>Dentiscutata</taxon>
    </lineage>
</organism>
<proteinExistence type="predicted"/>
<dbReference type="OrthoDB" id="2476657at2759"/>
<dbReference type="Proteomes" id="UP000789405">
    <property type="component" value="Unassembled WGS sequence"/>
</dbReference>
<feature type="non-terminal residue" evidence="1">
    <location>
        <position position="1"/>
    </location>
</feature>
<evidence type="ECO:0000313" key="2">
    <source>
        <dbReference type="Proteomes" id="UP000789405"/>
    </source>
</evidence>
<dbReference type="AlphaFoldDB" id="A0A9N9PHX8"/>
<feature type="non-terminal residue" evidence="1">
    <location>
        <position position="230"/>
    </location>
</feature>
<name>A0A9N9PHX8_9GLOM</name>
<keyword evidence="2" id="KW-1185">Reference proteome</keyword>
<comment type="caution">
    <text evidence="1">The sequence shown here is derived from an EMBL/GenBank/DDBJ whole genome shotgun (WGS) entry which is preliminary data.</text>
</comment>
<accession>A0A9N9PHX8</accession>
<evidence type="ECO:0000313" key="1">
    <source>
        <dbReference type="EMBL" id="CAG8821932.1"/>
    </source>
</evidence>
<dbReference type="EMBL" id="CAJVPY010061396">
    <property type="protein sequence ID" value="CAG8821932.1"/>
    <property type="molecule type" value="Genomic_DNA"/>
</dbReference>
<reference evidence="1" key="1">
    <citation type="submission" date="2021-06" db="EMBL/GenBank/DDBJ databases">
        <authorList>
            <person name="Kallberg Y."/>
            <person name="Tangrot J."/>
            <person name="Rosling A."/>
        </authorList>
    </citation>
    <scope>NUCLEOTIDE SEQUENCE</scope>
    <source>
        <strain evidence="1">MA453B</strain>
    </source>
</reference>
<gene>
    <name evidence="1" type="ORF">DERYTH_LOCUS27218</name>
</gene>
<sequence>RRRQNIATPAKTVDGGNTLTYFSFQYYSSKILFQDIRFNTRTLNKYILDYYYIMKVNIFGSKNSVIDHINTDTGLNKYTFPLATSQEGEDADDKFTINPIKKDFHIRGIVIQIDFTSCQLPISQVIEQNNSTLPANIVFEDLNNLVNSPINKTFKVVYNKIETITSSTTTRNQVIQFNTGYYWFINVNDINESLRIVKYINDADEKSRYNIGSQFAPSQRDGFLRGPAGT</sequence>
<protein>
    <submittedName>
        <fullName evidence="1">28364_t:CDS:1</fullName>
    </submittedName>
</protein>